<evidence type="ECO:0000313" key="3">
    <source>
        <dbReference type="Proteomes" id="UP001620626"/>
    </source>
</evidence>
<feature type="compositionally biased region" description="Basic and acidic residues" evidence="1">
    <location>
        <begin position="122"/>
        <end position="135"/>
    </location>
</feature>
<evidence type="ECO:0000256" key="1">
    <source>
        <dbReference type="SAM" id="MobiDB-lite"/>
    </source>
</evidence>
<keyword evidence="3" id="KW-1185">Reference proteome</keyword>
<gene>
    <name evidence="2" type="ORF">niasHT_023135</name>
</gene>
<dbReference type="EMBL" id="JBICBT010000995">
    <property type="protein sequence ID" value="KAL3088787.1"/>
    <property type="molecule type" value="Genomic_DNA"/>
</dbReference>
<evidence type="ECO:0000313" key="2">
    <source>
        <dbReference type="EMBL" id="KAL3088787.1"/>
    </source>
</evidence>
<name>A0ABD2JDX7_9BILA</name>
<protein>
    <submittedName>
        <fullName evidence="2">Uncharacterized protein</fullName>
    </submittedName>
</protein>
<reference evidence="2 3" key="1">
    <citation type="submission" date="2024-10" db="EMBL/GenBank/DDBJ databases">
        <authorList>
            <person name="Kim D."/>
        </authorList>
    </citation>
    <scope>NUCLEOTIDE SEQUENCE [LARGE SCALE GENOMIC DNA]</scope>
    <source>
        <strain evidence="2">BH-2024</strain>
    </source>
</reference>
<organism evidence="2 3">
    <name type="scientific">Heterodera trifolii</name>
    <dbReference type="NCBI Taxonomy" id="157864"/>
    <lineage>
        <taxon>Eukaryota</taxon>
        <taxon>Metazoa</taxon>
        <taxon>Ecdysozoa</taxon>
        <taxon>Nematoda</taxon>
        <taxon>Chromadorea</taxon>
        <taxon>Rhabditida</taxon>
        <taxon>Tylenchina</taxon>
        <taxon>Tylenchomorpha</taxon>
        <taxon>Tylenchoidea</taxon>
        <taxon>Heteroderidae</taxon>
        <taxon>Heteroderinae</taxon>
        <taxon>Heterodera</taxon>
    </lineage>
</organism>
<dbReference type="Proteomes" id="UP001620626">
    <property type="component" value="Unassembled WGS sequence"/>
</dbReference>
<feature type="compositionally biased region" description="Pro residues" evidence="1">
    <location>
        <begin position="210"/>
        <end position="222"/>
    </location>
</feature>
<feature type="region of interest" description="Disordered" evidence="1">
    <location>
        <begin position="54"/>
        <end position="250"/>
    </location>
</feature>
<sequence length="304" mass="33080">MNQALTEAHNRYKVLKVDQPSLLLGFRQMHPSINEFFTSLDVAFTYLNEENLASATPPAPPNSAETSASVHSEPTYEQPPSVLPKDGTNAQQQLNLSDRSSVSPLKVAVDTSRSVVPSRTVHPTEDVEQRKRDVPTRPTAQPPKPPTNAERSTSQSVGGGRSPLAVKEGTTKDQRKEIKPFLLPSKSPLKGTESRIRKPTEFVCQGSHIPSPPKSKPPPPPAQIAAKQGQGTSFGLVGSSPNRLPLGQNVCETAGTSSLKVEEDDYAEIPEPDEQNSAKKKTTLIPIPKIVTRRKPPRKDTEKK</sequence>
<feature type="compositionally biased region" description="Polar residues" evidence="1">
    <location>
        <begin position="88"/>
        <end position="103"/>
    </location>
</feature>
<feature type="region of interest" description="Disordered" evidence="1">
    <location>
        <begin position="269"/>
        <end position="304"/>
    </location>
</feature>
<accession>A0ABD2JDX7</accession>
<feature type="compositionally biased region" description="Basic and acidic residues" evidence="1">
    <location>
        <begin position="169"/>
        <end position="179"/>
    </location>
</feature>
<dbReference type="AlphaFoldDB" id="A0ABD2JDX7"/>
<proteinExistence type="predicted"/>
<comment type="caution">
    <text evidence="2">The sequence shown here is derived from an EMBL/GenBank/DDBJ whole genome shotgun (WGS) entry which is preliminary data.</text>
</comment>